<feature type="domain" description="Peptidoglycan binding-like" evidence="3">
    <location>
        <begin position="437"/>
        <end position="470"/>
    </location>
</feature>
<feature type="compositionally biased region" description="Basic and acidic residues" evidence="1">
    <location>
        <begin position="20"/>
        <end position="29"/>
    </location>
</feature>
<accession>A0A7K1FRE9</accession>
<feature type="compositionally biased region" description="Low complexity" evidence="1">
    <location>
        <begin position="190"/>
        <end position="250"/>
    </location>
</feature>
<feature type="transmembrane region" description="Helical" evidence="2">
    <location>
        <begin position="154"/>
        <end position="176"/>
    </location>
</feature>
<keyword evidence="2" id="KW-0472">Membrane</keyword>
<feature type="compositionally biased region" description="Low complexity" evidence="1">
    <location>
        <begin position="91"/>
        <end position="109"/>
    </location>
</feature>
<dbReference type="InterPro" id="IPR002477">
    <property type="entry name" value="Peptidoglycan-bd-like"/>
</dbReference>
<evidence type="ECO:0000256" key="1">
    <source>
        <dbReference type="SAM" id="MobiDB-lite"/>
    </source>
</evidence>
<feature type="region of interest" description="Disordered" evidence="1">
    <location>
        <begin position="1"/>
        <end position="40"/>
    </location>
</feature>
<dbReference type="EMBL" id="WLYK01000008">
    <property type="protein sequence ID" value="MTD15813.1"/>
    <property type="molecule type" value="Genomic_DNA"/>
</dbReference>
<gene>
    <name evidence="4" type="ORF">GIS00_17905</name>
</gene>
<feature type="region of interest" description="Disordered" evidence="1">
    <location>
        <begin position="91"/>
        <end position="145"/>
    </location>
</feature>
<feature type="compositionally biased region" description="Low complexity" evidence="1">
    <location>
        <begin position="133"/>
        <end position="145"/>
    </location>
</feature>
<sequence>MRPARLTTDTTTSTTSTIGTKDRYEHEQHPSGTENGVTDDAARTCPQCGAPATSRFCGQCGTEIPVVPSVPESGGLDALFTHREPAAGDVTAPIPVVPVDTDPDAPTDTMSPVRDREVPVAAAPRGADPREPAPAALVLPASPPVSRASSRKKAAWAVAGVASATVIVLLIALFIAPSWSGGDDQADNDATPSTAAPPSSGVSSTSSSAAPTTASAQTTVSVSNPGVPASPSAPVTTVTTSTTVTSASPGSTPPSSAPSSPPSSAPSSPPSSAPSSPPTSATPTTPASPYGVPVQQIECTRGFVVQLASELDAETFKQRVAALKKANQVPADAKAADTKDSCDIFTNQTNTLVLWSGPFAQPYDGCAARLAGPADAFIKGANAADAQRYVSCLCPATVSDLPSLGTIGAQNVWVGELQRVLGNRLNISISDLSGNWGTFTEGTSAAVKRFQTEQKIPAHGKVDARTWAALQSAQGC</sequence>
<proteinExistence type="predicted"/>
<feature type="region of interest" description="Disordered" evidence="1">
    <location>
        <begin position="182"/>
        <end position="292"/>
    </location>
</feature>
<keyword evidence="2" id="KW-1133">Transmembrane helix</keyword>
<evidence type="ECO:0000313" key="4">
    <source>
        <dbReference type="EMBL" id="MTD15813.1"/>
    </source>
</evidence>
<evidence type="ECO:0000313" key="5">
    <source>
        <dbReference type="Proteomes" id="UP000460221"/>
    </source>
</evidence>
<comment type="caution">
    <text evidence="4">The sequence shown here is derived from an EMBL/GenBank/DDBJ whole genome shotgun (WGS) entry which is preliminary data.</text>
</comment>
<evidence type="ECO:0000256" key="2">
    <source>
        <dbReference type="SAM" id="Phobius"/>
    </source>
</evidence>
<dbReference type="Pfam" id="PF01471">
    <property type="entry name" value="PG_binding_1"/>
    <property type="match status" value="1"/>
</dbReference>
<feature type="compositionally biased region" description="Pro residues" evidence="1">
    <location>
        <begin position="251"/>
        <end position="277"/>
    </location>
</feature>
<keyword evidence="2" id="KW-0812">Transmembrane</keyword>
<evidence type="ECO:0000259" key="3">
    <source>
        <dbReference type="Pfam" id="PF01471"/>
    </source>
</evidence>
<feature type="compositionally biased region" description="Low complexity" evidence="1">
    <location>
        <begin position="278"/>
        <end position="289"/>
    </location>
</feature>
<dbReference type="Proteomes" id="UP000460221">
    <property type="component" value="Unassembled WGS sequence"/>
</dbReference>
<dbReference type="Gene3D" id="1.10.101.10">
    <property type="entry name" value="PGBD-like superfamily/PGBD"/>
    <property type="match status" value="1"/>
</dbReference>
<dbReference type="InterPro" id="IPR036365">
    <property type="entry name" value="PGBD-like_sf"/>
</dbReference>
<organism evidence="4 5">
    <name type="scientific">Nakamurella alba</name>
    <dbReference type="NCBI Taxonomy" id="2665158"/>
    <lineage>
        <taxon>Bacteria</taxon>
        <taxon>Bacillati</taxon>
        <taxon>Actinomycetota</taxon>
        <taxon>Actinomycetes</taxon>
        <taxon>Nakamurellales</taxon>
        <taxon>Nakamurellaceae</taxon>
        <taxon>Nakamurella</taxon>
    </lineage>
</organism>
<feature type="compositionally biased region" description="Low complexity" evidence="1">
    <location>
        <begin position="7"/>
        <end position="17"/>
    </location>
</feature>
<reference evidence="4 5" key="1">
    <citation type="submission" date="2019-11" db="EMBL/GenBank/DDBJ databases">
        <authorList>
            <person name="Jiang L.-Q."/>
        </authorList>
    </citation>
    <scope>NUCLEOTIDE SEQUENCE [LARGE SCALE GENOMIC DNA]</scope>
    <source>
        <strain evidence="4 5">YIM 132087</strain>
    </source>
</reference>
<protein>
    <recommendedName>
        <fullName evidence="3">Peptidoglycan binding-like domain-containing protein</fullName>
    </recommendedName>
</protein>
<dbReference type="InterPro" id="IPR036366">
    <property type="entry name" value="PGBDSf"/>
</dbReference>
<dbReference type="SUPFAM" id="SSF47090">
    <property type="entry name" value="PGBD-like"/>
    <property type="match status" value="1"/>
</dbReference>
<dbReference type="AlphaFoldDB" id="A0A7K1FRE9"/>
<keyword evidence="5" id="KW-1185">Reference proteome</keyword>
<name>A0A7K1FRE9_9ACTN</name>